<dbReference type="OrthoDB" id="7569831at2"/>
<feature type="modified residue" description="4-aspartylphosphate" evidence="2">
    <location>
        <position position="54"/>
    </location>
</feature>
<dbReference type="STRING" id="1226968.A6A40_09255"/>
<dbReference type="SUPFAM" id="SSF52172">
    <property type="entry name" value="CheY-like"/>
    <property type="match status" value="1"/>
</dbReference>
<dbReference type="InterPro" id="IPR050595">
    <property type="entry name" value="Bact_response_regulator"/>
</dbReference>
<proteinExistence type="predicted"/>
<organism evidence="4 5">
    <name type="scientific">Azospirillum humicireducens</name>
    <dbReference type="NCBI Taxonomy" id="1226968"/>
    <lineage>
        <taxon>Bacteria</taxon>
        <taxon>Pseudomonadati</taxon>
        <taxon>Pseudomonadota</taxon>
        <taxon>Alphaproteobacteria</taxon>
        <taxon>Rhodospirillales</taxon>
        <taxon>Azospirillaceae</taxon>
        <taxon>Azospirillum</taxon>
    </lineage>
</organism>
<evidence type="ECO:0000256" key="2">
    <source>
        <dbReference type="PROSITE-ProRule" id="PRU00169"/>
    </source>
</evidence>
<dbReference type="CDD" id="cd00156">
    <property type="entry name" value="REC"/>
    <property type="match status" value="1"/>
</dbReference>
<reference evidence="4 5" key="1">
    <citation type="journal article" date="2013" name="Int. J. Syst. Evol. Microbiol.">
        <title>Azospirillum humicireducens sp. nov., a nitrogen-fixing bacterium isolated from a microbial fuel cell.</title>
        <authorList>
            <person name="Zhou S."/>
            <person name="Han L."/>
            <person name="Wang Y."/>
            <person name="Yang G."/>
            <person name="Zhuang L."/>
            <person name="Hu P."/>
        </authorList>
    </citation>
    <scope>NUCLEOTIDE SEQUENCE [LARGE SCALE GENOMIC DNA]</scope>
    <source>
        <strain evidence="4 5">SgZ-5</strain>
    </source>
</reference>
<evidence type="ECO:0000256" key="1">
    <source>
        <dbReference type="ARBA" id="ARBA00022553"/>
    </source>
</evidence>
<gene>
    <name evidence="4" type="ORF">A6A40_09255</name>
</gene>
<feature type="domain" description="Response regulatory" evidence="3">
    <location>
        <begin position="3"/>
        <end position="118"/>
    </location>
</feature>
<dbReference type="Proteomes" id="UP000077405">
    <property type="component" value="Chromosome"/>
</dbReference>
<dbReference type="KEGG" id="ahu:A6A40_09255"/>
<dbReference type="InterPro" id="IPR011006">
    <property type="entry name" value="CheY-like_superfamily"/>
</dbReference>
<dbReference type="AlphaFoldDB" id="A0A168Y7K2"/>
<dbReference type="Pfam" id="PF00072">
    <property type="entry name" value="Response_reg"/>
    <property type="match status" value="1"/>
</dbReference>
<dbReference type="EMBL" id="CP015285">
    <property type="protein sequence ID" value="ANC92077.1"/>
    <property type="molecule type" value="Genomic_DNA"/>
</dbReference>
<dbReference type="PROSITE" id="PS50110">
    <property type="entry name" value="RESPONSE_REGULATORY"/>
    <property type="match status" value="1"/>
</dbReference>
<keyword evidence="1 2" id="KW-0597">Phosphoprotein</keyword>
<sequence>MTSILVVDDSRLARNMVSSVIASLRPDWAIVTAASGEEALEIVGTVPPAAAIVDYNMPGMDGLALAELLKERFTGLTIGLLTANVQDALRRKAEALGVRFIAKPITSDKIRDFLAAAGQ</sequence>
<dbReference type="PANTHER" id="PTHR44591:SF3">
    <property type="entry name" value="RESPONSE REGULATORY DOMAIN-CONTAINING PROTEIN"/>
    <property type="match status" value="1"/>
</dbReference>
<dbReference type="Gene3D" id="3.40.50.2300">
    <property type="match status" value="1"/>
</dbReference>
<evidence type="ECO:0000313" key="4">
    <source>
        <dbReference type="EMBL" id="ANC92077.1"/>
    </source>
</evidence>
<keyword evidence="5" id="KW-1185">Reference proteome</keyword>
<dbReference type="SMART" id="SM00448">
    <property type="entry name" value="REC"/>
    <property type="match status" value="1"/>
</dbReference>
<accession>A0A168Y7K2</accession>
<dbReference type="PANTHER" id="PTHR44591">
    <property type="entry name" value="STRESS RESPONSE REGULATOR PROTEIN 1"/>
    <property type="match status" value="1"/>
</dbReference>
<evidence type="ECO:0000259" key="3">
    <source>
        <dbReference type="PROSITE" id="PS50110"/>
    </source>
</evidence>
<dbReference type="RefSeq" id="WP_063635143.1">
    <property type="nucleotide sequence ID" value="NZ_CP015285.1"/>
</dbReference>
<protein>
    <submittedName>
        <fullName evidence="4">Response regulator</fullName>
    </submittedName>
</protein>
<evidence type="ECO:0000313" key="5">
    <source>
        <dbReference type="Proteomes" id="UP000077405"/>
    </source>
</evidence>
<dbReference type="InterPro" id="IPR001789">
    <property type="entry name" value="Sig_transdc_resp-reg_receiver"/>
</dbReference>
<name>A0A168Y7K2_9PROT</name>
<dbReference type="GO" id="GO:0000160">
    <property type="term" value="P:phosphorelay signal transduction system"/>
    <property type="evidence" value="ECO:0007669"/>
    <property type="project" value="InterPro"/>
</dbReference>